<dbReference type="SUPFAM" id="SSF46785">
    <property type="entry name" value="Winged helix' DNA-binding domain"/>
    <property type="match status" value="1"/>
</dbReference>
<dbReference type="Proteomes" id="UP001153328">
    <property type="component" value="Unassembled WGS sequence"/>
</dbReference>
<protein>
    <submittedName>
        <fullName evidence="2">Transcriptional regulator</fullName>
    </submittedName>
</protein>
<dbReference type="EMBL" id="CAJVAX010000018">
    <property type="protein sequence ID" value="CAG7646091.1"/>
    <property type="molecule type" value="Genomic_DNA"/>
</dbReference>
<dbReference type="Pfam" id="PF12802">
    <property type="entry name" value="MarR_2"/>
    <property type="match status" value="1"/>
</dbReference>
<evidence type="ECO:0000259" key="1">
    <source>
        <dbReference type="SMART" id="SM00347"/>
    </source>
</evidence>
<feature type="domain" description="HTH marR-type" evidence="1">
    <location>
        <begin position="35"/>
        <end position="133"/>
    </location>
</feature>
<comment type="caution">
    <text evidence="2">The sequence shown here is derived from an EMBL/GenBank/DDBJ whole genome shotgun (WGS) entry which is preliminary data.</text>
</comment>
<dbReference type="InterPro" id="IPR036388">
    <property type="entry name" value="WH-like_DNA-bd_sf"/>
</dbReference>
<dbReference type="AlphaFoldDB" id="A0A9W4MI47"/>
<gene>
    <name evidence="2" type="ORF">SBRY_40325</name>
</gene>
<organism evidence="2 3">
    <name type="scientific">Actinacidiphila bryophytorum</name>
    <dbReference type="NCBI Taxonomy" id="1436133"/>
    <lineage>
        <taxon>Bacteria</taxon>
        <taxon>Bacillati</taxon>
        <taxon>Actinomycetota</taxon>
        <taxon>Actinomycetes</taxon>
        <taxon>Kitasatosporales</taxon>
        <taxon>Streptomycetaceae</taxon>
        <taxon>Actinacidiphila</taxon>
    </lineage>
</organism>
<dbReference type="SMART" id="SM00347">
    <property type="entry name" value="HTH_MARR"/>
    <property type="match status" value="1"/>
</dbReference>
<keyword evidence="3" id="KW-1185">Reference proteome</keyword>
<evidence type="ECO:0000313" key="3">
    <source>
        <dbReference type="Proteomes" id="UP001153328"/>
    </source>
</evidence>
<dbReference type="Gene3D" id="1.10.10.10">
    <property type="entry name" value="Winged helix-like DNA-binding domain superfamily/Winged helix DNA-binding domain"/>
    <property type="match status" value="1"/>
</dbReference>
<dbReference type="InterPro" id="IPR000835">
    <property type="entry name" value="HTH_MarR-typ"/>
</dbReference>
<sequence length="152" mass="16450">MLMPWGRLGGMGYRSADVALAVKRLQYRHHRALSRALAPLGLSLVQWDTLRHLHAQPDASLHDLAVLTFQTDQSFGTLAVRMAGRGLIERVPGPGRAVRHRLTGEGARLREAGQEVVDGVVATSFEPLSADQLDQLGALLDTVLGSEPQDLG</sequence>
<accession>A0A9W4MI47</accession>
<proteinExistence type="predicted"/>
<dbReference type="GO" id="GO:0003700">
    <property type="term" value="F:DNA-binding transcription factor activity"/>
    <property type="evidence" value="ECO:0007669"/>
    <property type="project" value="InterPro"/>
</dbReference>
<evidence type="ECO:0000313" key="2">
    <source>
        <dbReference type="EMBL" id="CAG7646091.1"/>
    </source>
</evidence>
<dbReference type="InterPro" id="IPR036390">
    <property type="entry name" value="WH_DNA-bd_sf"/>
</dbReference>
<name>A0A9W4MI47_9ACTN</name>
<reference evidence="2" key="1">
    <citation type="submission" date="2021-06" db="EMBL/GenBank/DDBJ databases">
        <authorList>
            <person name="Arsene-Ploetze F."/>
        </authorList>
    </citation>
    <scope>NUCLEOTIDE SEQUENCE</scope>
    <source>
        <strain evidence="2">SBRY1</strain>
    </source>
</reference>